<evidence type="ECO:0000313" key="2">
    <source>
        <dbReference type="EMBL" id="KAF2723886.1"/>
    </source>
</evidence>
<dbReference type="Proteomes" id="UP000799441">
    <property type="component" value="Unassembled WGS sequence"/>
</dbReference>
<evidence type="ECO:0000313" key="3">
    <source>
        <dbReference type="Proteomes" id="UP000799441"/>
    </source>
</evidence>
<comment type="caution">
    <text evidence="2">The sequence shown here is derived from an EMBL/GenBank/DDBJ whole genome shotgun (WGS) entry which is preliminary data.</text>
</comment>
<feature type="compositionally biased region" description="Basic and acidic residues" evidence="1">
    <location>
        <begin position="257"/>
        <end position="268"/>
    </location>
</feature>
<dbReference type="AlphaFoldDB" id="A0A9P4USQ1"/>
<feature type="region of interest" description="Disordered" evidence="1">
    <location>
        <begin position="204"/>
        <end position="223"/>
    </location>
</feature>
<organism evidence="2 3">
    <name type="scientific">Polychaeton citri CBS 116435</name>
    <dbReference type="NCBI Taxonomy" id="1314669"/>
    <lineage>
        <taxon>Eukaryota</taxon>
        <taxon>Fungi</taxon>
        <taxon>Dikarya</taxon>
        <taxon>Ascomycota</taxon>
        <taxon>Pezizomycotina</taxon>
        <taxon>Dothideomycetes</taxon>
        <taxon>Dothideomycetidae</taxon>
        <taxon>Capnodiales</taxon>
        <taxon>Capnodiaceae</taxon>
        <taxon>Polychaeton</taxon>
    </lineage>
</organism>
<reference evidence="2" key="1">
    <citation type="journal article" date="2020" name="Stud. Mycol.">
        <title>101 Dothideomycetes genomes: a test case for predicting lifestyles and emergence of pathogens.</title>
        <authorList>
            <person name="Haridas S."/>
            <person name="Albert R."/>
            <person name="Binder M."/>
            <person name="Bloem J."/>
            <person name="Labutti K."/>
            <person name="Salamov A."/>
            <person name="Andreopoulos B."/>
            <person name="Baker S."/>
            <person name="Barry K."/>
            <person name="Bills G."/>
            <person name="Bluhm B."/>
            <person name="Cannon C."/>
            <person name="Castanera R."/>
            <person name="Culley D."/>
            <person name="Daum C."/>
            <person name="Ezra D."/>
            <person name="Gonzalez J."/>
            <person name="Henrissat B."/>
            <person name="Kuo A."/>
            <person name="Liang C."/>
            <person name="Lipzen A."/>
            <person name="Lutzoni F."/>
            <person name="Magnuson J."/>
            <person name="Mondo S."/>
            <person name="Nolan M."/>
            <person name="Ohm R."/>
            <person name="Pangilinan J."/>
            <person name="Park H.-J."/>
            <person name="Ramirez L."/>
            <person name="Alfaro M."/>
            <person name="Sun H."/>
            <person name="Tritt A."/>
            <person name="Yoshinaga Y."/>
            <person name="Zwiers L.-H."/>
            <person name="Turgeon B."/>
            <person name="Goodwin S."/>
            <person name="Spatafora J."/>
            <person name="Crous P."/>
            <person name="Grigoriev I."/>
        </authorList>
    </citation>
    <scope>NUCLEOTIDE SEQUENCE</scope>
    <source>
        <strain evidence="2">CBS 116435</strain>
    </source>
</reference>
<proteinExistence type="predicted"/>
<feature type="region of interest" description="Disordered" evidence="1">
    <location>
        <begin position="240"/>
        <end position="283"/>
    </location>
</feature>
<sequence>MRCSDRARPCLETVSQSYRVTVHDGILQSVTYVDLATLFTVLPMSVPTFFTVCSVRHVVGPVLKFVSARAAIAQKPAEHLTSLTNKNVYMTEAATNTEGEEASPRVQAPGATVPWSSNDRDVTTLTPSQSANLFVLRQGGMSYKDIVPRLTVLRTRLGCRLRYFSLNRDMSQGRPLEPELAAALVDATAAANAAATARARQATTNVRRARSRPQRPVRRSKRIGHKLNAVDVTADRAAASSASTNIAQTSRKRQRINNKDQRNPDGDVTKGQAQFVDRARHRL</sequence>
<protein>
    <submittedName>
        <fullName evidence="2">Uncharacterized protein</fullName>
    </submittedName>
</protein>
<feature type="compositionally biased region" description="Basic residues" evidence="1">
    <location>
        <begin position="207"/>
        <end position="223"/>
    </location>
</feature>
<evidence type="ECO:0000256" key="1">
    <source>
        <dbReference type="SAM" id="MobiDB-lite"/>
    </source>
</evidence>
<keyword evidence="3" id="KW-1185">Reference proteome</keyword>
<dbReference type="EMBL" id="MU003774">
    <property type="protein sequence ID" value="KAF2723886.1"/>
    <property type="molecule type" value="Genomic_DNA"/>
</dbReference>
<accession>A0A9P4USQ1</accession>
<name>A0A9P4USQ1_9PEZI</name>
<gene>
    <name evidence="2" type="ORF">K431DRAFT_292184</name>
</gene>